<evidence type="ECO:0000259" key="3">
    <source>
        <dbReference type="Pfam" id="PF00496"/>
    </source>
</evidence>
<gene>
    <name evidence="4" type="ORF">CHR90_01540</name>
</gene>
<dbReference type="GO" id="GO:0015833">
    <property type="term" value="P:peptide transport"/>
    <property type="evidence" value="ECO:0007669"/>
    <property type="project" value="TreeGrafter"/>
</dbReference>
<dbReference type="GO" id="GO:0016020">
    <property type="term" value="C:membrane"/>
    <property type="evidence" value="ECO:0007669"/>
    <property type="project" value="InterPro"/>
</dbReference>
<comment type="subcellular location">
    <subcellularLocation>
        <location evidence="1">Periplasm</location>
    </subcellularLocation>
</comment>
<dbReference type="SUPFAM" id="SSF53850">
    <property type="entry name" value="Periplasmic binding protein-like II"/>
    <property type="match status" value="1"/>
</dbReference>
<dbReference type="InterPro" id="IPR006311">
    <property type="entry name" value="TAT_signal"/>
</dbReference>
<organism evidence="4 5">
    <name type="scientific">Elstera cyanobacteriorum</name>
    <dbReference type="NCBI Taxonomy" id="2022747"/>
    <lineage>
        <taxon>Bacteria</taxon>
        <taxon>Pseudomonadati</taxon>
        <taxon>Pseudomonadota</taxon>
        <taxon>Alphaproteobacteria</taxon>
        <taxon>Rhodospirillales</taxon>
        <taxon>Rhodospirillaceae</taxon>
        <taxon>Elstera</taxon>
    </lineage>
</organism>
<dbReference type="GO" id="GO:0004252">
    <property type="term" value="F:serine-type endopeptidase activity"/>
    <property type="evidence" value="ECO:0007669"/>
    <property type="project" value="InterPro"/>
</dbReference>
<dbReference type="EMBL" id="NOXS01000021">
    <property type="protein sequence ID" value="OYQ21567.1"/>
    <property type="molecule type" value="Genomic_DNA"/>
</dbReference>
<comment type="caution">
    <text evidence="4">The sequence shown here is derived from an EMBL/GenBank/DDBJ whole genome shotgun (WGS) entry which is preliminary data.</text>
</comment>
<dbReference type="RefSeq" id="WP_094407039.1">
    <property type="nucleotide sequence ID" value="NZ_BMJZ01000010.1"/>
</dbReference>
<keyword evidence="5" id="KW-1185">Reference proteome</keyword>
<evidence type="ECO:0000313" key="4">
    <source>
        <dbReference type="EMBL" id="OYQ21567.1"/>
    </source>
</evidence>
<dbReference type="InterPro" id="IPR039424">
    <property type="entry name" value="SBP_5"/>
</dbReference>
<dbReference type="PROSITE" id="PS00761">
    <property type="entry name" value="SPASE_I_3"/>
    <property type="match status" value="1"/>
</dbReference>
<protein>
    <submittedName>
        <fullName evidence="4">Peptide ABC transporter</fullName>
    </submittedName>
</protein>
<name>A0A255XX15_9PROT</name>
<dbReference type="Gene3D" id="3.10.105.10">
    <property type="entry name" value="Dipeptide-binding Protein, Domain 3"/>
    <property type="match status" value="1"/>
</dbReference>
<dbReference type="OrthoDB" id="9803988at2"/>
<dbReference type="GO" id="GO:1904680">
    <property type="term" value="F:peptide transmembrane transporter activity"/>
    <property type="evidence" value="ECO:0007669"/>
    <property type="project" value="TreeGrafter"/>
</dbReference>
<evidence type="ECO:0000256" key="1">
    <source>
        <dbReference type="ARBA" id="ARBA00004418"/>
    </source>
</evidence>
<dbReference type="Proteomes" id="UP000216361">
    <property type="component" value="Unassembled WGS sequence"/>
</dbReference>
<dbReference type="PROSITE" id="PS51318">
    <property type="entry name" value="TAT"/>
    <property type="match status" value="1"/>
</dbReference>
<evidence type="ECO:0000256" key="2">
    <source>
        <dbReference type="ARBA" id="ARBA00005695"/>
    </source>
</evidence>
<dbReference type="InterPro" id="IPR019758">
    <property type="entry name" value="Pept_S26A_signal_pept_1_CS"/>
</dbReference>
<dbReference type="CDD" id="cd08500">
    <property type="entry name" value="PBP2_NikA_DppA_OppA_like_4"/>
    <property type="match status" value="1"/>
</dbReference>
<dbReference type="AlphaFoldDB" id="A0A255XX15"/>
<evidence type="ECO:0000313" key="5">
    <source>
        <dbReference type="Proteomes" id="UP000216361"/>
    </source>
</evidence>
<dbReference type="PANTHER" id="PTHR30290:SF62">
    <property type="entry name" value="OLIGOPEPTIDE ABC TRANSPORTER, PERIPLASMIC OLIGOPEPTIDE-BINDING PROTEIN"/>
    <property type="match status" value="1"/>
</dbReference>
<dbReference type="InterPro" id="IPR000914">
    <property type="entry name" value="SBP_5_dom"/>
</dbReference>
<dbReference type="Pfam" id="PF00496">
    <property type="entry name" value="SBP_bac_5"/>
    <property type="match status" value="1"/>
</dbReference>
<feature type="domain" description="Solute-binding protein family 5" evidence="3">
    <location>
        <begin position="119"/>
        <end position="532"/>
    </location>
</feature>
<comment type="similarity">
    <text evidence="2">Belongs to the bacterial solute-binding protein 5 family.</text>
</comment>
<reference evidence="4 5" key="1">
    <citation type="submission" date="2017-07" db="EMBL/GenBank/DDBJ databases">
        <title>Elstera cyanobacteriorum sp. nov., a novel bacterium isolated from cyanobacterial aggregates in a eutrophic lake.</title>
        <authorList>
            <person name="Cai H."/>
        </authorList>
    </citation>
    <scope>NUCLEOTIDE SEQUENCE [LARGE SCALE GENOMIC DNA]</scope>
    <source>
        <strain evidence="4 5">TH019</strain>
    </source>
</reference>
<accession>A0A255XX15</accession>
<dbReference type="Gene3D" id="3.40.190.10">
    <property type="entry name" value="Periplasmic binding protein-like II"/>
    <property type="match status" value="1"/>
</dbReference>
<dbReference type="PANTHER" id="PTHR30290">
    <property type="entry name" value="PERIPLASMIC BINDING COMPONENT OF ABC TRANSPORTER"/>
    <property type="match status" value="1"/>
</dbReference>
<sequence>MAPTDKRTPNLPAAWSLNRRRFIQGAAGVAALSALPSSFTFAQSAAKEAPDLAKLVAEGKLPPLAQRLPESPDVVQVKQVGRYGGALRRGLRGSADHNGILKVIGPQNLVRWNVEFTGVVPNLAHKWEVSADATQFTFYLRKGLKWSDGKPFTADDIVFSIEDCAKNADLYKATPSQIVIGGKPVVCEKVDETTVKFTFAAPYALFLENLATPLGQHTTLFAKHYCSQFHPKYNPKVDEQAKAAGQSDWPAYFRSKCGDIEIPSRWGNPDRPTMDPWIIKEPYTGGATRVVAVRNPFFWQVDQQGNQLPYIDQVTYSISQDVESLMLDVVGGKIDYQDRHINTLSNKPTLSQNTKRGDYRLVELIAANAQQVQIHLNILHKDPKMRAMFGNKEFRKALSLGIDRKEIIELVYLGQSVPYQTSPRPGHPWYHEKLANQFTEFDPAQANAILDKLGYKKAGNFRTHPDGSKVFFAIDVIPTLYPDQVDVLELVKRYWADIGIEIKVNTIERALYYTRGDNNDHDAASWSGSGGLDLMFDPRDYFAYHPQGSRYAIPWALWFTSGGKSGEEPPESQKKRFALYDQARGTTDLQKRAEYVKQMLDLTYEAFETVGICLGVNTFGVCRNNLQNVPDKMPDSWSYPNPSPTLPAQYFFKA</sequence>
<proteinExistence type="inferred from homology"/>